<dbReference type="InterPro" id="IPR002938">
    <property type="entry name" value="FAD-bd"/>
</dbReference>
<dbReference type="PANTHER" id="PTHR43876">
    <property type="entry name" value="UBIQUINONE BIOSYNTHESIS MONOOXYGENASE COQ6, MITOCHONDRIAL"/>
    <property type="match status" value="1"/>
</dbReference>
<accession>A0A6P4FUH6</accession>
<dbReference type="RefSeq" id="XP_016988821.1">
    <property type="nucleotide sequence ID" value="XM_017133332.1"/>
</dbReference>
<proteinExistence type="predicted"/>
<feature type="region of interest" description="Disordered" evidence="1">
    <location>
        <begin position="152"/>
        <end position="176"/>
    </location>
</feature>
<name>A0A6P4FUH6_DRORH</name>
<feature type="domain" description="FAD-binding" evidence="2">
    <location>
        <begin position="19"/>
        <end position="126"/>
    </location>
</feature>
<reference evidence="3" key="1">
    <citation type="submission" date="2025-08" db="UniProtKB">
        <authorList>
            <consortium name="RefSeq"/>
        </authorList>
    </citation>
    <scope>IDENTIFICATION</scope>
</reference>
<dbReference type="SUPFAM" id="SSF51905">
    <property type="entry name" value="FAD/NAD(P)-binding domain"/>
    <property type="match status" value="1"/>
</dbReference>
<dbReference type="Pfam" id="PF01494">
    <property type="entry name" value="FAD_binding_3"/>
    <property type="match status" value="1"/>
</dbReference>
<dbReference type="PANTHER" id="PTHR43876:SF25">
    <property type="entry name" value="MONOOXYGENASE NMA2164"/>
    <property type="match status" value="1"/>
</dbReference>
<dbReference type="AlphaFoldDB" id="A0A6P4FUH6"/>
<evidence type="ECO:0000256" key="1">
    <source>
        <dbReference type="SAM" id="MobiDB-lite"/>
    </source>
</evidence>
<dbReference type="Gene3D" id="3.30.9.10">
    <property type="entry name" value="D-Amino Acid Oxidase, subunit A, domain 2"/>
    <property type="match status" value="1"/>
</dbReference>
<dbReference type="InterPro" id="IPR051205">
    <property type="entry name" value="UbiH/COQ6_monooxygenase"/>
</dbReference>
<dbReference type="GO" id="GO:0071949">
    <property type="term" value="F:FAD binding"/>
    <property type="evidence" value="ECO:0007669"/>
    <property type="project" value="InterPro"/>
</dbReference>
<evidence type="ECO:0000313" key="3">
    <source>
        <dbReference type="RefSeq" id="XP_016988821.1"/>
    </source>
</evidence>
<gene>
    <name evidence="3" type="primary">LOC108051277</name>
</gene>
<protein>
    <submittedName>
        <fullName evidence="3">2-octaprenylphenol hydroxylase-like</fullName>
    </submittedName>
</protein>
<dbReference type="InterPro" id="IPR036188">
    <property type="entry name" value="FAD/NAD-bd_sf"/>
</dbReference>
<sequence>MVCRMAHDLPHHNVALQWFAEGQTIALLPVNGHASSLVLTLPPADIQRLMHTEQDAFNAEIMERVGNRLGAMRLVSTRHAYPLKCVYAHRFAARRLALLGDAAVGMHPITAHGFNLGLRGAEVLAAEVETAFSHGQDIGSAAVLRRFEKNTAPPRCRSLPPRTESRRFIRMTPRPS</sequence>
<evidence type="ECO:0000259" key="2">
    <source>
        <dbReference type="Pfam" id="PF01494"/>
    </source>
</evidence>
<organism evidence="3">
    <name type="scientific">Drosophila rhopaloa</name>
    <name type="common">Fruit fly</name>
    <dbReference type="NCBI Taxonomy" id="1041015"/>
    <lineage>
        <taxon>Eukaryota</taxon>
        <taxon>Metazoa</taxon>
        <taxon>Ecdysozoa</taxon>
        <taxon>Arthropoda</taxon>
        <taxon>Hexapoda</taxon>
        <taxon>Insecta</taxon>
        <taxon>Pterygota</taxon>
        <taxon>Neoptera</taxon>
        <taxon>Endopterygota</taxon>
        <taxon>Diptera</taxon>
        <taxon>Brachycera</taxon>
        <taxon>Muscomorpha</taxon>
        <taxon>Ephydroidea</taxon>
        <taxon>Drosophilidae</taxon>
        <taxon>Drosophila</taxon>
        <taxon>Sophophora</taxon>
    </lineage>
</organism>
<feature type="non-terminal residue" evidence="3">
    <location>
        <position position="176"/>
    </location>
</feature>